<proteinExistence type="predicted"/>
<keyword evidence="1" id="KW-0812">Transmembrane</keyword>
<dbReference type="HOGENOM" id="CLU_112786_0_0_9"/>
<accession>A5ZW69</accession>
<comment type="caution">
    <text evidence="2">The sequence shown here is derived from an EMBL/GenBank/DDBJ whole genome shotgun (WGS) entry which is preliminary data.</text>
</comment>
<sequence>MNHEQFHILLTLTVFFCFSIGNSLLIICINNVKVKRKPCFLQINFFIPKIVKERMDYMSEEKQREKQKAYEKYVKKITPVHNLPLNMLKAFLTGGLICVLGQLILNTASSIGADKETAGNWCSLLLIFISVILTGLNVYSKIGKFGGAGGLVPITGFANSVAASAIEYRAEGQVFGIGCKIFTIAGPVILYGILSSWLLGLIYYVYKLLEVI</sequence>
<evidence type="ECO:0000256" key="1">
    <source>
        <dbReference type="SAM" id="Phobius"/>
    </source>
</evidence>
<feature type="transmembrane region" description="Helical" evidence="1">
    <location>
        <begin position="188"/>
        <end position="206"/>
    </location>
</feature>
<feature type="transmembrane region" description="Helical" evidence="1">
    <location>
        <begin position="90"/>
        <end position="112"/>
    </location>
</feature>
<dbReference type="eggNOG" id="ENOG5031DDD">
    <property type="taxonomic scope" value="Bacteria"/>
</dbReference>
<keyword evidence="1" id="KW-0472">Membrane</keyword>
<feature type="transmembrane region" description="Helical" evidence="1">
    <location>
        <begin position="118"/>
        <end position="139"/>
    </location>
</feature>
<dbReference type="AlphaFoldDB" id="A5ZW69"/>
<keyword evidence="1" id="KW-1133">Transmembrane helix</keyword>
<dbReference type="Proteomes" id="UP000006002">
    <property type="component" value="Unassembled WGS sequence"/>
</dbReference>
<reference evidence="2 3" key="1">
    <citation type="submission" date="2007-03" db="EMBL/GenBank/DDBJ databases">
        <authorList>
            <person name="Fulton L."/>
            <person name="Clifton S."/>
            <person name="Fulton B."/>
            <person name="Xu J."/>
            <person name="Minx P."/>
            <person name="Pepin K.H."/>
            <person name="Johnson M."/>
            <person name="Thiruvilangam P."/>
            <person name="Bhonagiri V."/>
            <person name="Nash W.E."/>
            <person name="Mardis E.R."/>
            <person name="Wilson R.K."/>
        </authorList>
    </citation>
    <scope>NUCLEOTIDE SEQUENCE [LARGE SCALE GENOMIC DNA]</scope>
    <source>
        <strain evidence="2 3">ATCC 29174</strain>
    </source>
</reference>
<name>A5ZW69_9FIRM</name>
<dbReference type="Pfam" id="PF03862">
    <property type="entry name" value="SpoVAC_SpoVAEB"/>
    <property type="match status" value="1"/>
</dbReference>
<dbReference type="PANTHER" id="PTHR38450">
    <property type="entry name" value="STAGE V SPORULATION PROTEIN AC-RELATED"/>
    <property type="match status" value="1"/>
</dbReference>
<protein>
    <submittedName>
        <fullName evidence="2">Putative stage V sporulation protein AC</fullName>
    </submittedName>
</protein>
<evidence type="ECO:0000313" key="3">
    <source>
        <dbReference type="Proteomes" id="UP000006002"/>
    </source>
</evidence>
<evidence type="ECO:0000313" key="2">
    <source>
        <dbReference type="EMBL" id="EDM86156.1"/>
    </source>
</evidence>
<organism evidence="2 3">
    <name type="scientific">Blautia obeum ATCC 29174</name>
    <dbReference type="NCBI Taxonomy" id="411459"/>
    <lineage>
        <taxon>Bacteria</taxon>
        <taxon>Bacillati</taxon>
        <taxon>Bacillota</taxon>
        <taxon>Clostridia</taxon>
        <taxon>Lachnospirales</taxon>
        <taxon>Lachnospiraceae</taxon>
        <taxon>Blautia</taxon>
    </lineage>
</organism>
<dbReference type="InterPro" id="IPR005562">
    <property type="entry name" value="SpoVA"/>
</dbReference>
<gene>
    <name evidence="2" type="ORF">RUMOBE_03262</name>
</gene>
<reference evidence="2 3" key="2">
    <citation type="submission" date="2007-04" db="EMBL/GenBank/DDBJ databases">
        <title>Draft genome sequence of Ruminococcus obeum (ATCC 29174).</title>
        <authorList>
            <person name="Sudarsanam P."/>
            <person name="Ley R."/>
            <person name="Guruge J."/>
            <person name="Turnbaugh P.J."/>
            <person name="Mahowald M."/>
            <person name="Liep D."/>
            <person name="Gordon J."/>
        </authorList>
    </citation>
    <scope>NUCLEOTIDE SEQUENCE [LARGE SCALE GENOMIC DNA]</scope>
    <source>
        <strain evidence="2 3">ATCC 29174</strain>
    </source>
</reference>
<feature type="transmembrane region" description="Helical" evidence="1">
    <location>
        <begin position="6"/>
        <end position="27"/>
    </location>
</feature>
<dbReference type="PANTHER" id="PTHR38450:SF1">
    <property type="entry name" value="STAGE V SPORULATION PROTEIN AC"/>
    <property type="match status" value="1"/>
</dbReference>
<dbReference type="EMBL" id="AAVO02000018">
    <property type="protein sequence ID" value="EDM86156.1"/>
    <property type="molecule type" value="Genomic_DNA"/>
</dbReference>